<keyword evidence="7" id="KW-1185">Reference proteome</keyword>
<dbReference type="PANTHER" id="PTHR30146:SF109">
    <property type="entry name" value="HTH-TYPE TRANSCRIPTIONAL REGULATOR GALS"/>
    <property type="match status" value="1"/>
</dbReference>
<evidence type="ECO:0000313" key="6">
    <source>
        <dbReference type="EMBL" id="GAA4682411.1"/>
    </source>
</evidence>
<dbReference type="PANTHER" id="PTHR30146">
    <property type="entry name" value="LACI-RELATED TRANSCRIPTIONAL REPRESSOR"/>
    <property type="match status" value="1"/>
</dbReference>
<feature type="region of interest" description="Disordered" evidence="4">
    <location>
        <begin position="1"/>
        <end position="21"/>
    </location>
</feature>
<evidence type="ECO:0000256" key="4">
    <source>
        <dbReference type="SAM" id="MobiDB-lite"/>
    </source>
</evidence>
<organism evidence="6 7">
    <name type="scientific">Frondihabitans cladoniiphilus</name>
    <dbReference type="NCBI Taxonomy" id="715785"/>
    <lineage>
        <taxon>Bacteria</taxon>
        <taxon>Bacillati</taxon>
        <taxon>Actinomycetota</taxon>
        <taxon>Actinomycetes</taxon>
        <taxon>Micrococcales</taxon>
        <taxon>Microbacteriaceae</taxon>
        <taxon>Frondihabitans</taxon>
    </lineage>
</organism>
<dbReference type="SMART" id="SM00354">
    <property type="entry name" value="HTH_LACI"/>
    <property type="match status" value="1"/>
</dbReference>
<protein>
    <recommendedName>
        <fullName evidence="5">HTH lacI-type domain-containing protein</fullName>
    </recommendedName>
</protein>
<keyword evidence="3" id="KW-0804">Transcription</keyword>
<dbReference type="PROSITE" id="PS50932">
    <property type="entry name" value="HTH_LACI_2"/>
    <property type="match status" value="1"/>
</dbReference>
<evidence type="ECO:0000256" key="1">
    <source>
        <dbReference type="ARBA" id="ARBA00023015"/>
    </source>
</evidence>
<accession>A0ABP8W6K8</accession>
<dbReference type="CDD" id="cd01392">
    <property type="entry name" value="HTH_LacI"/>
    <property type="match status" value="1"/>
</dbReference>
<feature type="domain" description="HTH lacI-type" evidence="5">
    <location>
        <begin position="22"/>
        <end position="76"/>
    </location>
</feature>
<dbReference type="Pfam" id="PF00356">
    <property type="entry name" value="LacI"/>
    <property type="match status" value="1"/>
</dbReference>
<dbReference type="InterPro" id="IPR000843">
    <property type="entry name" value="HTH_LacI"/>
</dbReference>
<dbReference type="PROSITE" id="PS00356">
    <property type="entry name" value="HTH_LACI_1"/>
    <property type="match status" value="1"/>
</dbReference>
<name>A0ABP8W6K8_9MICO</name>
<dbReference type="PRINTS" id="PR00036">
    <property type="entry name" value="HTHLACI"/>
</dbReference>
<sequence length="98" mass="10342">MTDSAVSSGADEVEAGRGARAPTVVEVARAAGVSTQTVSRVVNGRPHVRSEKRDRVNEAIACLGYRPNDAARALASLRQRSQRHSKTKIGEGLADSLS</sequence>
<dbReference type="SUPFAM" id="SSF47413">
    <property type="entry name" value="lambda repressor-like DNA-binding domains"/>
    <property type="match status" value="1"/>
</dbReference>
<proteinExistence type="predicted"/>
<evidence type="ECO:0000256" key="2">
    <source>
        <dbReference type="ARBA" id="ARBA00023125"/>
    </source>
</evidence>
<dbReference type="EMBL" id="BAABLM010000007">
    <property type="protein sequence ID" value="GAA4682411.1"/>
    <property type="molecule type" value="Genomic_DNA"/>
</dbReference>
<reference evidence="7" key="1">
    <citation type="journal article" date="2019" name="Int. J. Syst. Evol. Microbiol.">
        <title>The Global Catalogue of Microorganisms (GCM) 10K type strain sequencing project: providing services to taxonomists for standard genome sequencing and annotation.</title>
        <authorList>
            <consortium name="The Broad Institute Genomics Platform"/>
            <consortium name="The Broad Institute Genome Sequencing Center for Infectious Disease"/>
            <person name="Wu L."/>
            <person name="Ma J."/>
        </authorList>
    </citation>
    <scope>NUCLEOTIDE SEQUENCE [LARGE SCALE GENOMIC DNA]</scope>
    <source>
        <strain evidence="7">JCM 18956</strain>
    </source>
</reference>
<comment type="caution">
    <text evidence="6">The sequence shown here is derived from an EMBL/GenBank/DDBJ whole genome shotgun (WGS) entry which is preliminary data.</text>
</comment>
<dbReference type="Proteomes" id="UP001501295">
    <property type="component" value="Unassembled WGS sequence"/>
</dbReference>
<feature type="region of interest" description="Disordered" evidence="4">
    <location>
        <begin position="77"/>
        <end position="98"/>
    </location>
</feature>
<keyword evidence="2" id="KW-0238">DNA-binding</keyword>
<gene>
    <name evidence="6" type="ORF">GCM10025780_29830</name>
</gene>
<evidence type="ECO:0000256" key="3">
    <source>
        <dbReference type="ARBA" id="ARBA00023163"/>
    </source>
</evidence>
<evidence type="ECO:0000259" key="5">
    <source>
        <dbReference type="PROSITE" id="PS50932"/>
    </source>
</evidence>
<dbReference type="InterPro" id="IPR010982">
    <property type="entry name" value="Lambda_DNA-bd_dom_sf"/>
</dbReference>
<dbReference type="Gene3D" id="1.10.260.40">
    <property type="entry name" value="lambda repressor-like DNA-binding domains"/>
    <property type="match status" value="1"/>
</dbReference>
<evidence type="ECO:0000313" key="7">
    <source>
        <dbReference type="Proteomes" id="UP001501295"/>
    </source>
</evidence>
<keyword evidence="1" id="KW-0805">Transcription regulation</keyword>